<keyword evidence="3" id="KW-1185">Reference proteome</keyword>
<dbReference type="SUPFAM" id="SSF103642">
    <property type="entry name" value="Sec-C motif"/>
    <property type="match status" value="1"/>
</dbReference>
<evidence type="ECO:0000313" key="3">
    <source>
        <dbReference type="Proteomes" id="UP000185596"/>
    </source>
</evidence>
<proteinExistence type="predicted"/>
<dbReference type="Proteomes" id="UP000185596">
    <property type="component" value="Unassembled WGS sequence"/>
</dbReference>
<name>A0A1Q8CRT2_9PSEU</name>
<feature type="region of interest" description="Disordered" evidence="1">
    <location>
        <begin position="155"/>
        <end position="175"/>
    </location>
</feature>
<dbReference type="InterPro" id="IPR004027">
    <property type="entry name" value="SEC_C_motif"/>
</dbReference>
<evidence type="ECO:0008006" key="4">
    <source>
        <dbReference type="Google" id="ProtNLM"/>
    </source>
</evidence>
<comment type="caution">
    <text evidence="2">The sequence shown here is derived from an EMBL/GenBank/DDBJ whole genome shotgun (WGS) entry which is preliminary data.</text>
</comment>
<evidence type="ECO:0000256" key="1">
    <source>
        <dbReference type="SAM" id="MobiDB-lite"/>
    </source>
</evidence>
<dbReference type="AlphaFoldDB" id="A0A1Q8CRT2"/>
<reference evidence="2 3" key="1">
    <citation type="submission" date="2016-12" db="EMBL/GenBank/DDBJ databases">
        <title>The draft genome sequence of Actinophytocola sp. 11-183.</title>
        <authorList>
            <person name="Wang W."/>
            <person name="Yuan L."/>
        </authorList>
    </citation>
    <scope>NUCLEOTIDE SEQUENCE [LARGE SCALE GENOMIC DNA]</scope>
    <source>
        <strain evidence="2 3">11-183</strain>
    </source>
</reference>
<dbReference type="Gene3D" id="3.10.450.50">
    <property type="match status" value="1"/>
</dbReference>
<dbReference type="EMBL" id="MSIE01000021">
    <property type="protein sequence ID" value="OLF17060.1"/>
    <property type="molecule type" value="Genomic_DNA"/>
</dbReference>
<dbReference type="SUPFAM" id="SSF48452">
    <property type="entry name" value="TPR-like"/>
    <property type="match status" value="1"/>
</dbReference>
<accession>A0A1Q8CRT2</accession>
<gene>
    <name evidence="2" type="ORF">BU204_13275</name>
</gene>
<organism evidence="2 3">
    <name type="scientific">Actinophytocola xanthii</name>
    <dbReference type="NCBI Taxonomy" id="1912961"/>
    <lineage>
        <taxon>Bacteria</taxon>
        <taxon>Bacillati</taxon>
        <taxon>Actinomycetota</taxon>
        <taxon>Actinomycetes</taxon>
        <taxon>Pseudonocardiales</taxon>
        <taxon>Pseudonocardiaceae</taxon>
    </lineage>
</organism>
<dbReference type="InterPro" id="IPR011990">
    <property type="entry name" value="TPR-like_helical_dom_sf"/>
</dbReference>
<dbReference type="Gene3D" id="1.25.40.10">
    <property type="entry name" value="Tetratricopeptide repeat domain"/>
    <property type="match status" value="1"/>
</dbReference>
<dbReference type="Pfam" id="PF02810">
    <property type="entry name" value="SEC-C"/>
    <property type="match status" value="1"/>
</dbReference>
<evidence type="ECO:0000313" key="2">
    <source>
        <dbReference type="EMBL" id="OLF17060.1"/>
    </source>
</evidence>
<dbReference type="STRING" id="1912961.BU204_13275"/>
<sequence length="289" mass="30990">MVSGDDVDFAVGEAIDRGSPDETIDRIMAAVHDPALRGAEFSVAYALVAVSELQLRFGRGPEAEATLRLGVSEDVRDELVVELRAHLAALLARAGRPEEAAREFARLEEQGRAGAQEHLVYGDALADTGDVEGALRGYQAGERLAREPALAAQLRKSADRARSSASEAAADRRPAGGVPSVLFWRRVDHTRAVAAWPTLKDDLGADWDEHRTLVERALARAAEPTYAVADFDSFAAHTRGLPPIGTTLSAYRRMSAVSGTWPPEGAATCWCGSGKKYKRCCRLRGIGAG</sequence>
<protein>
    <recommendedName>
        <fullName evidence="4">SEC-C motif-containing protein</fullName>
    </recommendedName>
</protein>